<dbReference type="Gene3D" id="3.40.50.300">
    <property type="entry name" value="P-loop containing nucleotide triphosphate hydrolases"/>
    <property type="match status" value="1"/>
</dbReference>
<dbReference type="NCBIfam" id="TIGR00176">
    <property type="entry name" value="mobB"/>
    <property type="match status" value="1"/>
</dbReference>
<protein>
    <submittedName>
        <fullName evidence="10">Molybdenum cofactor guanylyltransferase</fullName>
        <ecNumber evidence="10">2.7.7.77</ecNumber>
    </submittedName>
</protein>
<evidence type="ECO:0000256" key="2">
    <source>
        <dbReference type="ARBA" id="ARBA00022679"/>
    </source>
</evidence>
<dbReference type="HAMAP" id="MF_00316">
    <property type="entry name" value="MobA"/>
    <property type="match status" value="1"/>
</dbReference>
<proteinExistence type="inferred from homology"/>
<keyword evidence="6" id="KW-0342">GTP-binding</keyword>
<dbReference type="SUPFAM" id="SSF53448">
    <property type="entry name" value="Nucleotide-diphospho-sugar transferases"/>
    <property type="match status" value="1"/>
</dbReference>
<dbReference type="InterPro" id="IPR029044">
    <property type="entry name" value="Nucleotide-diphossugar_trans"/>
</dbReference>
<sequence length="369" mass="42676">MNAYFFHPYELAFGGYSHSGKTTLITKLIKILSSDYDVAYVKHDIHRFQMDYEHKDTFKAYKNGADSVFISDPKHYAQIHVGGMDKVVQRQAFLDADFALIEGYKRSEIFKIILIDKEEKILEEFKEGKLANVIAFVGDKEGRTDIPEECQYFHWDDLEGIKGCVLDHMYQKAKKIPLHGLVLAGGKSTRMKMDKSLLNYHGKTQVEFCYDLLQNFCKKVFVSNRQEQTQLQGHNRLPQINDTFLNMGPMGGILSALKEFPKTPWLVLACDLPFVTKEVLEILLGKRNLFKYATAYQSDHNAFPEPLCAVYEAKMYNQFLKFLAQGYQCPRKVLINSNIKMIQQIQKKSLDNINHPEEYQEVIEGIKKR</sequence>
<dbReference type="PANTHER" id="PTHR19136">
    <property type="entry name" value="MOLYBDENUM COFACTOR GUANYLYLTRANSFERASE"/>
    <property type="match status" value="1"/>
</dbReference>
<dbReference type="Pfam" id="PF03205">
    <property type="entry name" value="MobB"/>
    <property type="match status" value="1"/>
</dbReference>
<gene>
    <name evidence="10" type="ORF">MNBD_UNCLBAC01-1424</name>
</gene>
<keyword evidence="7" id="KW-0501">Molybdenum cofactor biosynthesis</keyword>
<organism evidence="10">
    <name type="scientific">hydrothermal vent metagenome</name>
    <dbReference type="NCBI Taxonomy" id="652676"/>
    <lineage>
        <taxon>unclassified sequences</taxon>
        <taxon>metagenomes</taxon>
        <taxon>ecological metagenomes</taxon>
    </lineage>
</organism>
<evidence type="ECO:0000256" key="1">
    <source>
        <dbReference type="ARBA" id="ARBA00022490"/>
    </source>
</evidence>
<keyword evidence="3" id="KW-0479">Metal-binding</keyword>
<feature type="domain" description="Molybdopterin-guanine dinucleotide biosynthesis protein B (MobB)" evidence="8">
    <location>
        <begin position="12"/>
        <end position="138"/>
    </location>
</feature>
<keyword evidence="5" id="KW-0460">Magnesium</keyword>
<name>A0A3B1D256_9ZZZZ</name>
<dbReference type="GO" id="GO:0005525">
    <property type="term" value="F:GTP binding"/>
    <property type="evidence" value="ECO:0007669"/>
    <property type="project" value="UniProtKB-KW"/>
</dbReference>
<dbReference type="InterPro" id="IPR004435">
    <property type="entry name" value="MobB_dom"/>
</dbReference>
<keyword evidence="4" id="KW-0547">Nucleotide-binding</keyword>
<evidence type="ECO:0000259" key="9">
    <source>
        <dbReference type="Pfam" id="PF12804"/>
    </source>
</evidence>
<keyword evidence="2 10" id="KW-0808">Transferase</keyword>
<dbReference type="EMBL" id="UOGJ01000089">
    <property type="protein sequence ID" value="VAX36239.1"/>
    <property type="molecule type" value="Genomic_DNA"/>
</dbReference>
<dbReference type="InterPro" id="IPR025877">
    <property type="entry name" value="MobA-like_NTP_Trfase"/>
</dbReference>
<dbReference type="CDD" id="cd02503">
    <property type="entry name" value="MobA"/>
    <property type="match status" value="1"/>
</dbReference>
<dbReference type="GO" id="GO:0046872">
    <property type="term" value="F:metal ion binding"/>
    <property type="evidence" value="ECO:0007669"/>
    <property type="project" value="UniProtKB-KW"/>
</dbReference>
<evidence type="ECO:0000256" key="4">
    <source>
        <dbReference type="ARBA" id="ARBA00022741"/>
    </source>
</evidence>
<keyword evidence="1" id="KW-0963">Cytoplasm</keyword>
<dbReference type="InterPro" id="IPR027417">
    <property type="entry name" value="P-loop_NTPase"/>
</dbReference>
<evidence type="ECO:0000256" key="7">
    <source>
        <dbReference type="ARBA" id="ARBA00023150"/>
    </source>
</evidence>
<dbReference type="SUPFAM" id="SSF52540">
    <property type="entry name" value="P-loop containing nucleoside triphosphate hydrolases"/>
    <property type="match status" value="1"/>
</dbReference>
<dbReference type="InterPro" id="IPR013482">
    <property type="entry name" value="Molybde_CF_guanTrfase"/>
</dbReference>
<dbReference type="EC" id="2.7.7.77" evidence="10"/>
<keyword evidence="10" id="KW-0548">Nucleotidyltransferase</keyword>
<dbReference type="Gene3D" id="3.90.550.10">
    <property type="entry name" value="Spore Coat Polysaccharide Biosynthesis Protein SpsA, Chain A"/>
    <property type="match status" value="1"/>
</dbReference>
<evidence type="ECO:0000256" key="3">
    <source>
        <dbReference type="ARBA" id="ARBA00022723"/>
    </source>
</evidence>
<dbReference type="GO" id="GO:0061603">
    <property type="term" value="F:molybdenum cofactor guanylyltransferase activity"/>
    <property type="evidence" value="ECO:0007669"/>
    <property type="project" value="UniProtKB-EC"/>
</dbReference>
<dbReference type="PANTHER" id="PTHR19136:SF81">
    <property type="entry name" value="MOLYBDENUM COFACTOR GUANYLYLTRANSFERASE"/>
    <property type="match status" value="1"/>
</dbReference>
<dbReference type="AlphaFoldDB" id="A0A3B1D256"/>
<dbReference type="Pfam" id="PF12804">
    <property type="entry name" value="NTP_transf_3"/>
    <property type="match status" value="1"/>
</dbReference>
<reference evidence="10" key="1">
    <citation type="submission" date="2018-06" db="EMBL/GenBank/DDBJ databases">
        <authorList>
            <person name="Zhirakovskaya E."/>
        </authorList>
    </citation>
    <scope>NUCLEOTIDE SEQUENCE</scope>
</reference>
<feature type="domain" description="MobA-like NTP transferase" evidence="9">
    <location>
        <begin position="180"/>
        <end position="325"/>
    </location>
</feature>
<evidence type="ECO:0000313" key="10">
    <source>
        <dbReference type="EMBL" id="VAX36239.1"/>
    </source>
</evidence>
<evidence type="ECO:0000259" key="8">
    <source>
        <dbReference type="Pfam" id="PF03205"/>
    </source>
</evidence>
<dbReference type="NCBIfam" id="NF011059">
    <property type="entry name" value="PRK14490.1"/>
    <property type="match status" value="1"/>
</dbReference>
<evidence type="ECO:0000256" key="6">
    <source>
        <dbReference type="ARBA" id="ARBA00023134"/>
    </source>
</evidence>
<dbReference type="GO" id="GO:0006777">
    <property type="term" value="P:Mo-molybdopterin cofactor biosynthetic process"/>
    <property type="evidence" value="ECO:0007669"/>
    <property type="project" value="UniProtKB-KW"/>
</dbReference>
<evidence type="ECO:0000256" key="5">
    <source>
        <dbReference type="ARBA" id="ARBA00022842"/>
    </source>
</evidence>
<accession>A0A3B1D256</accession>